<keyword evidence="3" id="KW-1185">Reference proteome</keyword>
<proteinExistence type="predicted"/>
<feature type="signal peptide" evidence="1">
    <location>
        <begin position="1"/>
        <end position="22"/>
    </location>
</feature>
<sequence>MAKHSQKMALLVALFNITLSLAAGTQFITGPCKSDSDCADSCCGFNTGLCAGPIVAQERDGGCGFGDAEPNDTAAVAIGFTGSAPSPNTSGSGRNVNAVTPPSTTLAAVIVPSATASTSSAKGTQFITGPCKSDSDCADSCCGFNTGLCAGPIIAQERDGGCGFGDAEPNDTAAVAIGFTGSAPSPNTSGSNLNAVTQPSTTLATVIVPSAVASAPSATGTQFDTGPCKSDSDCADSCCGFNTGLCAGAIVAQQRDGGCGFGDAQPNSIAAQKLGFTGGITG</sequence>
<evidence type="ECO:0000256" key="1">
    <source>
        <dbReference type="SAM" id="SignalP"/>
    </source>
</evidence>
<evidence type="ECO:0000313" key="3">
    <source>
        <dbReference type="Proteomes" id="UP000785200"/>
    </source>
</evidence>
<protein>
    <recommendedName>
        <fullName evidence="4">Biotrophy-associated secreted protein 2</fullName>
    </recommendedName>
</protein>
<name>A0A9P6SLG2_9HELO</name>
<dbReference type="Proteomes" id="UP000785200">
    <property type="component" value="Unassembled WGS sequence"/>
</dbReference>
<comment type="caution">
    <text evidence="2">The sequence shown here is derived from an EMBL/GenBank/DDBJ whole genome shotgun (WGS) entry which is preliminary data.</text>
</comment>
<organism evidence="2 3">
    <name type="scientific">Hyphodiscus hymeniophilus</name>
    <dbReference type="NCBI Taxonomy" id="353542"/>
    <lineage>
        <taxon>Eukaryota</taxon>
        <taxon>Fungi</taxon>
        <taxon>Dikarya</taxon>
        <taxon>Ascomycota</taxon>
        <taxon>Pezizomycotina</taxon>
        <taxon>Leotiomycetes</taxon>
        <taxon>Helotiales</taxon>
        <taxon>Hyphodiscaceae</taxon>
        <taxon>Hyphodiscus</taxon>
    </lineage>
</organism>
<dbReference type="AlphaFoldDB" id="A0A9P6SLG2"/>
<accession>A0A9P6SLG2</accession>
<dbReference type="SMART" id="SM00286">
    <property type="entry name" value="PTI"/>
    <property type="match status" value="3"/>
</dbReference>
<gene>
    <name evidence="2" type="ORF">D0Z07_7827</name>
</gene>
<evidence type="ECO:0008006" key="4">
    <source>
        <dbReference type="Google" id="ProtNLM"/>
    </source>
</evidence>
<reference evidence="2" key="1">
    <citation type="submission" date="2019-07" db="EMBL/GenBank/DDBJ databases">
        <title>Hyphodiscus hymeniophilus genome sequencing and assembly.</title>
        <authorList>
            <person name="Kramer G."/>
            <person name="Nodwell J."/>
        </authorList>
    </citation>
    <scope>NUCLEOTIDE SEQUENCE</scope>
    <source>
        <strain evidence="2">ATCC 34498</strain>
    </source>
</reference>
<dbReference type="OrthoDB" id="2132010at2759"/>
<evidence type="ECO:0000313" key="2">
    <source>
        <dbReference type="EMBL" id="KAG0645878.1"/>
    </source>
</evidence>
<feature type="chain" id="PRO_5040498795" description="Biotrophy-associated secreted protein 2" evidence="1">
    <location>
        <begin position="23"/>
        <end position="282"/>
    </location>
</feature>
<dbReference type="EMBL" id="VNKQ01000017">
    <property type="protein sequence ID" value="KAG0645878.1"/>
    <property type="molecule type" value="Genomic_DNA"/>
</dbReference>
<keyword evidence="1" id="KW-0732">Signal</keyword>